<accession>A0AAN0JVR3</accession>
<dbReference type="InterPro" id="IPR042567">
    <property type="entry name" value="SPIN/Ssty_sf"/>
</dbReference>
<dbReference type="Gene3D" id="2.80.10.70">
    <property type="entry name" value="Spindlin/Ssty"/>
    <property type="match status" value="1"/>
</dbReference>
<dbReference type="RefSeq" id="XP_019861164.1">
    <property type="nucleotide sequence ID" value="XM_020005605.1"/>
</dbReference>
<dbReference type="EnsemblMetazoa" id="XM_020005604.1">
    <property type="protein sequence ID" value="XP_019861163.1"/>
    <property type="gene ID" value="LOC109589543"/>
</dbReference>
<name>A0AAN0JVR3_AMPQE</name>
<dbReference type="PANTHER" id="PTHR11046:SF25">
    <property type="match status" value="1"/>
</dbReference>
<protein>
    <submittedName>
        <fullName evidence="3">Uncharacterized protein</fullName>
    </submittedName>
</protein>
<feature type="region of interest" description="Disordered" evidence="2">
    <location>
        <begin position="232"/>
        <end position="251"/>
    </location>
</feature>
<evidence type="ECO:0000256" key="1">
    <source>
        <dbReference type="ARBA" id="ARBA00022722"/>
    </source>
</evidence>
<dbReference type="GO" id="GO:0000175">
    <property type="term" value="F:3'-5'-RNA exonuclease activity"/>
    <property type="evidence" value="ECO:0007669"/>
    <property type="project" value="InterPro"/>
</dbReference>
<feature type="compositionally biased region" description="Polar residues" evidence="2">
    <location>
        <begin position="233"/>
        <end position="250"/>
    </location>
</feature>
<organism evidence="3 4">
    <name type="scientific">Amphimedon queenslandica</name>
    <name type="common">Sponge</name>
    <dbReference type="NCBI Taxonomy" id="400682"/>
    <lineage>
        <taxon>Eukaryota</taxon>
        <taxon>Metazoa</taxon>
        <taxon>Porifera</taxon>
        <taxon>Demospongiae</taxon>
        <taxon>Heteroscleromorpha</taxon>
        <taxon>Haplosclerida</taxon>
        <taxon>Niphatidae</taxon>
        <taxon>Amphimedon</taxon>
    </lineage>
</organism>
<evidence type="ECO:0000256" key="2">
    <source>
        <dbReference type="SAM" id="MobiDB-lite"/>
    </source>
</evidence>
<reference evidence="3" key="2">
    <citation type="submission" date="2024-06" db="UniProtKB">
        <authorList>
            <consortium name="EnsemblMetazoa"/>
        </authorList>
    </citation>
    <scope>IDENTIFICATION</scope>
</reference>
<dbReference type="EnsemblMetazoa" id="XM_020005605.1">
    <property type="protein sequence ID" value="XP_019861164.1"/>
    <property type="gene ID" value="LOC109589543"/>
</dbReference>
<dbReference type="InterPro" id="IPR022894">
    <property type="entry name" value="Oligoribonuclease"/>
</dbReference>
<dbReference type="PANTHER" id="PTHR11046">
    <property type="entry name" value="OLIGORIBONUCLEASE, MITOCHONDRIAL"/>
    <property type="match status" value="1"/>
</dbReference>
<sequence length="970" mass="110954">MSKDKRGIPYKFLIDIFEKSAGQSDVILKEVKDSYPEVYIGRPDRFYNTIKRIVSPTVPSILNGKIAVKGEALKAYKKRTWVPKIRNTKQMTGSVPDEFSCSVPGFVLGTQLKTDLENKAVSSNEEGIFDHDHHLNVPSFIDPHYAPRNIKRREMRKMRRNHSLRSEVKQLKQKVSDYEKVICQLQQEIKTVKNCKDKSLKHLQKQCELSSLDFMKLEAEFEKYVRETHDDINTTLPSHTSSESPATFQTKDGKRYSPIIRTLYYSLLTSQVPPNKIANIIKDVPSAFFPGVDITTLKLPAESCAGYMRREELKTVSLAHQATVLCDAKALYLNSDGTTKNQHKLNATAFNGVVISVSEIPDGKADTVIDDIDQQFKKLRRIANQLGISNSSTLNWSMIRSSTSDSASTQKRINDLLEQRKEEDCKELPNANQESLEIVRIFCAMHLGVNLRKAFVAGQVSEYQESIDTFVYEFCKLFGSHGTPEYAVGCIQFQDFLKYKISECDNNELYYQACLDITLSRQVGSRYFVTSHNATKIIFLVAAASEFLTFTNKCDDGNRLEKDVFSKLSDTNLLTLLKADALMFHHVYSDLVLLAKSKELKKSAYDMMKHYLELKIFLNKVEESPEIIINRCCEVFSSESRLYMDDSKFNHRIHSHMKLIQDHLFQSLPEDKTALFSIITSGASYMQAKLCSYACDFLPNGIYWEPDAETTAVLKALEPSNDLCESILGLNDYLCTALPNMLQLTRSNLTEIKKNHTMKWFHELPKERQKAIIDLAVKNRGEVRADYKEHQNQVTKKRQNNLVAQKKKADMLKQKAATEKAKLSKLHLVTSIPEFESSLNIIKEEGLPLKKEEKKILDFLKEQVQIRKKLLQQKTSITFTRNGKKRPLVVLIDEVRELIVQLPGEYNPHSLVGKHIRHKFIVDGDQEEWFNGVVLNFDGDTHSILYEDSSEIFNFNLMEDLSIGDLKVLN</sequence>
<dbReference type="RefSeq" id="XP_019861163.1">
    <property type="nucleotide sequence ID" value="XM_020005604.1"/>
</dbReference>
<evidence type="ECO:0000313" key="4">
    <source>
        <dbReference type="Proteomes" id="UP000007879"/>
    </source>
</evidence>
<keyword evidence="1" id="KW-0540">Nuclease</keyword>
<evidence type="ECO:0000313" key="3">
    <source>
        <dbReference type="EnsemblMetazoa" id="XP_019861163.1"/>
    </source>
</evidence>
<reference evidence="4" key="1">
    <citation type="journal article" date="2010" name="Nature">
        <title>The Amphimedon queenslandica genome and the evolution of animal complexity.</title>
        <authorList>
            <person name="Srivastava M."/>
            <person name="Simakov O."/>
            <person name="Chapman J."/>
            <person name="Fahey B."/>
            <person name="Gauthier M.E."/>
            <person name="Mitros T."/>
            <person name="Richards G.S."/>
            <person name="Conaco C."/>
            <person name="Dacre M."/>
            <person name="Hellsten U."/>
            <person name="Larroux C."/>
            <person name="Putnam N.H."/>
            <person name="Stanke M."/>
            <person name="Adamska M."/>
            <person name="Darling A."/>
            <person name="Degnan S.M."/>
            <person name="Oakley T.H."/>
            <person name="Plachetzki D.C."/>
            <person name="Zhai Y."/>
            <person name="Adamski M."/>
            <person name="Calcino A."/>
            <person name="Cummins S.F."/>
            <person name="Goodstein D.M."/>
            <person name="Harris C."/>
            <person name="Jackson D.J."/>
            <person name="Leys S.P."/>
            <person name="Shu S."/>
            <person name="Woodcroft B.J."/>
            <person name="Vervoort M."/>
            <person name="Kosik K.S."/>
            <person name="Manning G."/>
            <person name="Degnan B.M."/>
            <person name="Rokhsar D.S."/>
        </authorList>
    </citation>
    <scope>NUCLEOTIDE SEQUENCE [LARGE SCALE GENOMIC DNA]</scope>
</reference>
<dbReference type="AlphaFoldDB" id="A0AAN0JVR3"/>
<dbReference type="GeneID" id="109589543"/>
<dbReference type="Proteomes" id="UP000007879">
    <property type="component" value="Unassembled WGS sequence"/>
</dbReference>
<keyword evidence="1" id="KW-0378">Hydrolase</keyword>
<proteinExistence type="predicted"/>
<dbReference type="KEGG" id="aqu:109589543"/>
<keyword evidence="4" id="KW-1185">Reference proteome</keyword>